<comment type="caution">
    <text evidence="1">The sequence shown here is derived from an EMBL/GenBank/DDBJ whole genome shotgun (WGS) entry which is preliminary data.</text>
</comment>
<protein>
    <submittedName>
        <fullName evidence="1">Uncharacterized protein</fullName>
    </submittedName>
</protein>
<evidence type="ECO:0000313" key="2">
    <source>
        <dbReference type="Proteomes" id="UP000886523"/>
    </source>
</evidence>
<dbReference type="Proteomes" id="UP000886523">
    <property type="component" value="Unassembled WGS sequence"/>
</dbReference>
<name>A0A9P6AH73_9AGAM</name>
<gene>
    <name evidence="1" type="ORF">BS47DRAFT_1367888</name>
</gene>
<evidence type="ECO:0000313" key="1">
    <source>
        <dbReference type="EMBL" id="KAF9505676.1"/>
    </source>
</evidence>
<organism evidence="1 2">
    <name type="scientific">Hydnum rufescens UP504</name>
    <dbReference type="NCBI Taxonomy" id="1448309"/>
    <lineage>
        <taxon>Eukaryota</taxon>
        <taxon>Fungi</taxon>
        <taxon>Dikarya</taxon>
        <taxon>Basidiomycota</taxon>
        <taxon>Agaricomycotina</taxon>
        <taxon>Agaricomycetes</taxon>
        <taxon>Cantharellales</taxon>
        <taxon>Hydnaceae</taxon>
        <taxon>Hydnum</taxon>
    </lineage>
</organism>
<dbReference type="EMBL" id="MU129141">
    <property type="protein sequence ID" value="KAF9505676.1"/>
    <property type="molecule type" value="Genomic_DNA"/>
</dbReference>
<proteinExistence type="predicted"/>
<sequence length="112" mass="12849">MVMVKRQMVLRAMVLRAMVLRVTVLRVMAMRVTMTRGVVMMKVEVIPPILCNSTSFSLQLLPSGPRRENQITLVRIWIHWVTLGLRPKRNQNCRINSHSLNGNESPIPDMLA</sequence>
<dbReference type="AlphaFoldDB" id="A0A9P6AH73"/>
<accession>A0A9P6AH73</accession>
<reference evidence="1" key="1">
    <citation type="journal article" date="2020" name="Nat. Commun.">
        <title>Large-scale genome sequencing of mycorrhizal fungi provides insights into the early evolution of symbiotic traits.</title>
        <authorList>
            <person name="Miyauchi S."/>
            <person name="Kiss E."/>
            <person name="Kuo A."/>
            <person name="Drula E."/>
            <person name="Kohler A."/>
            <person name="Sanchez-Garcia M."/>
            <person name="Morin E."/>
            <person name="Andreopoulos B."/>
            <person name="Barry K.W."/>
            <person name="Bonito G."/>
            <person name="Buee M."/>
            <person name="Carver A."/>
            <person name="Chen C."/>
            <person name="Cichocki N."/>
            <person name="Clum A."/>
            <person name="Culley D."/>
            <person name="Crous P.W."/>
            <person name="Fauchery L."/>
            <person name="Girlanda M."/>
            <person name="Hayes R.D."/>
            <person name="Keri Z."/>
            <person name="LaButti K."/>
            <person name="Lipzen A."/>
            <person name="Lombard V."/>
            <person name="Magnuson J."/>
            <person name="Maillard F."/>
            <person name="Murat C."/>
            <person name="Nolan M."/>
            <person name="Ohm R.A."/>
            <person name="Pangilinan J."/>
            <person name="Pereira M.F."/>
            <person name="Perotto S."/>
            <person name="Peter M."/>
            <person name="Pfister S."/>
            <person name="Riley R."/>
            <person name="Sitrit Y."/>
            <person name="Stielow J.B."/>
            <person name="Szollosi G."/>
            <person name="Zifcakova L."/>
            <person name="Stursova M."/>
            <person name="Spatafora J.W."/>
            <person name="Tedersoo L."/>
            <person name="Vaario L.M."/>
            <person name="Yamada A."/>
            <person name="Yan M."/>
            <person name="Wang P."/>
            <person name="Xu J."/>
            <person name="Bruns T."/>
            <person name="Baldrian P."/>
            <person name="Vilgalys R."/>
            <person name="Dunand C."/>
            <person name="Henrissat B."/>
            <person name="Grigoriev I.V."/>
            <person name="Hibbett D."/>
            <person name="Nagy L.G."/>
            <person name="Martin F.M."/>
        </authorList>
    </citation>
    <scope>NUCLEOTIDE SEQUENCE</scope>
    <source>
        <strain evidence="1">UP504</strain>
    </source>
</reference>
<keyword evidence="2" id="KW-1185">Reference proteome</keyword>